<dbReference type="Proteomes" id="UP001172673">
    <property type="component" value="Unassembled WGS sequence"/>
</dbReference>
<protein>
    <submittedName>
        <fullName evidence="3">Uncharacterized protein</fullName>
    </submittedName>
</protein>
<dbReference type="EMBL" id="JAPDRK010000007">
    <property type="protein sequence ID" value="KAJ9610745.1"/>
    <property type="molecule type" value="Genomic_DNA"/>
</dbReference>
<feature type="coiled-coil region" evidence="1">
    <location>
        <begin position="97"/>
        <end position="124"/>
    </location>
</feature>
<evidence type="ECO:0000256" key="2">
    <source>
        <dbReference type="SAM" id="MobiDB-lite"/>
    </source>
</evidence>
<feature type="region of interest" description="Disordered" evidence="2">
    <location>
        <begin position="234"/>
        <end position="280"/>
    </location>
</feature>
<accession>A0AA38XC62</accession>
<name>A0AA38XC62_9EURO</name>
<keyword evidence="4" id="KW-1185">Reference proteome</keyword>
<sequence length="412" mass="46693">MEDPLVTAIWFQDHCGAVKQESDRPSAFNTEMHSARAALLQGSSSWERSFHNLKYGLSPHETTEDFMTYQGPAQYRKENDRTMAAHYLKDQQERFKAELVQRKFEEKHAELEQQRRQVEQIEAEPRSSAQMLAHCRRTRFVLAKQQENLWQQQAIFNRQYPQYAFSAPMKTRSPDFRGSIHAMHLAQQRLLQQRLSAATSIQTSPVRPSQLLDQTITESPTYRSSPALTYRAAVRGRPPKATPVQARPDPTAIDLNGYDLPLPQPSGMTKRPRPQPVSDQRVHIRAAAYSPTSSVDSPLPDGDMIEVRRRSQRQTSTIPAHSNATSPVFAKSEDKKNMFSDHLETKGPSGLESPASPSLAEIIGSETPSEAEDEDEGDGDEDFDPHPDVGEYRQQIRGVEVYRFENQRGVVP</sequence>
<evidence type="ECO:0000313" key="4">
    <source>
        <dbReference type="Proteomes" id="UP001172673"/>
    </source>
</evidence>
<evidence type="ECO:0000256" key="1">
    <source>
        <dbReference type="SAM" id="Coils"/>
    </source>
</evidence>
<gene>
    <name evidence="3" type="ORF">H2200_005522</name>
</gene>
<keyword evidence="1" id="KW-0175">Coiled coil</keyword>
<evidence type="ECO:0000313" key="3">
    <source>
        <dbReference type="EMBL" id="KAJ9610745.1"/>
    </source>
</evidence>
<reference evidence="3" key="1">
    <citation type="submission" date="2022-10" db="EMBL/GenBank/DDBJ databases">
        <title>Culturing micro-colonial fungi from biological soil crusts in the Mojave desert and describing Neophaeococcomyces mojavensis, and introducing the new genera and species Taxawa tesnikishii.</title>
        <authorList>
            <person name="Kurbessoian T."/>
            <person name="Stajich J.E."/>
        </authorList>
    </citation>
    <scope>NUCLEOTIDE SEQUENCE</scope>
    <source>
        <strain evidence="3">TK_41</strain>
    </source>
</reference>
<dbReference type="AlphaFoldDB" id="A0AA38XC62"/>
<feature type="compositionally biased region" description="Acidic residues" evidence="2">
    <location>
        <begin position="369"/>
        <end position="383"/>
    </location>
</feature>
<comment type="caution">
    <text evidence="3">The sequence shown here is derived from an EMBL/GenBank/DDBJ whole genome shotgun (WGS) entry which is preliminary data.</text>
</comment>
<proteinExistence type="predicted"/>
<feature type="compositionally biased region" description="Polar residues" evidence="2">
    <location>
        <begin position="313"/>
        <end position="326"/>
    </location>
</feature>
<feature type="region of interest" description="Disordered" evidence="2">
    <location>
        <begin position="309"/>
        <end position="395"/>
    </location>
</feature>
<feature type="compositionally biased region" description="Basic and acidic residues" evidence="2">
    <location>
        <begin position="331"/>
        <end position="345"/>
    </location>
</feature>
<organism evidence="3 4">
    <name type="scientific">Cladophialophora chaetospira</name>
    <dbReference type="NCBI Taxonomy" id="386627"/>
    <lineage>
        <taxon>Eukaryota</taxon>
        <taxon>Fungi</taxon>
        <taxon>Dikarya</taxon>
        <taxon>Ascomycota</taxon>
        <taxon>Pezizomycotina</taxon>
        <taxon>Eurotiomycetes</taxon>
        <taxon>Chaetothyriomycetidae</taxon>
        <taxon>Chaetothyriales</taxon>
        <taxon>Herpotrichiellaceae</taxon>
        <taxon>Cladophialophora</taxon>
    </lineage>
</organism>